<accession>A0A6J8EK97</accession>
<dbReference type="EMBL" id="CACVKT020009032">
    <property type="protein sequence ID" value="CAC5419471.1"/>
    <property type="molecule type" value="Genomic_DNA"/>
</dbReference>
<dbReference type="InterPro" id="IPR011333">
    <property type="entry name" value="SKP1/BTB/POZ_sf"/>
</dbReference>
<dbReference type="PANTHER" id="PTHR24410:SF47">
    <property type="entry name" value="BTB DOMAIN-CONTAINING PROTEIN"/>
    <property type="match status" value="1"/>
</dbReference>
<dbReference type="PANTHER" id="PTHR24410">
    <property type="entry name" value="HL07962P-RELATED"/>
    <property type="match status" value="1"/>
</dbReference>
<feature type="domain" description="BTB" evidence="2">
    <location>
        <begin position="54"/>
        <end position="125"/>
    </location>
</feature>
<dbReference type="SMART" id="SM00225">
    <property type="entry name" value="BTB"/>
    <property type="match status" value="1"/>
</dbReference>
<dbReference type="Gene3D" id="3.30.710.10">
    <property type="entry name" value="Potassium Channel Kv1.1, Chain A"/>
    <property type="match status" value="1"/>
</dbReference>
<protein>
    <recommendedName>
        <fullName evidence="2">BTB domain-containing protein</fullName>
    </recommendedName>
</protein>
<reference evidence="3 4" key="1">
    <citation type="submission" date="2020-06" db="EMBL/GenBank/DDBJ databases">
        <authorList>
            <person name="Li R."/>
            <person name="Bekaert M."/>
        </authorList>
    </citation>
    <scope>NUCLEOTIDE SEQUENCE [LARGE SCALE GENOMIC DNA]</scope>
    <source>
        <strain evidence="4">wild</strain>
    </source>
</reference>
<evidence type="ECO:0000313" key="4">
    <source>
        <dbReference type="Proteomes" id="UP000507470"/>
    </source>
</evidence>
<sequence>MKRFSPSGQHYPDPSKPPENYAPDEPIYGNAEDGCKKVKTTQSFESLFDNETLSDIIIDINDGQFVFNGHKMIISMKSAVLASMLNDTTLSEDREILHLHELPECSQVFSRFLFFIYSGAVWLHREYVLELHKLAEKYMVKALSQHCESYILQILHKTLVEHDSSRGFPIDVICDIYESDSFCGEIHMLSFQILCAKYKELVTSDRWQKCSSHLVCDLMKSDNCRAEENIILTSATDWMKKNSISEKNLIEDILVNIRYPFLHRRVLYHLQKNEAFKNFPQVQKDLDTAIKYHCFKELPEAKNDFIGIQYKPRHYQSVSYSATNNCSNTSKRNSINMPNCVQNNHVTFIQNDLVRSTVHSVSPSNFTQTISSDNSTTEIGENTILYRTNDTGINLTDTIPWRPPRFNGTFNGNSSPGVRNTPQ</sequence>
<dbReference type="Gene3D" id="1.25.40.420">
    <property type="match status" value="1"/>
</dbReference>
<dbReference type="AlphaFoldDB" id="A0A6J8EK97"/>
<dbReference type="PROSITE" id="PS50097">
    <property type="entry name" value="BTB"/>
    <property type="match status" value="1"/>
</dbReference>
<gene>
    <name evidence="3" type="ORF">MCOR_51804</name>
</gene>
<evidence type="ECO:0000313" key="3">
    <source>
        <dbReference type="EMBL" id="CAC5419471.1"/>
    </source>
</evidence>
<keyword evidence="4" id="KW-1185">Reference proteome</keyword>
<dbReference type="InterPro" id="IPR000210">
    <property type="entry name" value="BTB/POZ_dom"/>
</dbReference>
<dbReference type="InterPro" id="IPR051481">
    <property type="entry name" value="BTB-POZ/Galectin-3-binding"/>
</dbReference>
<dbReference type="InterPro" id="IPR011705">
    <property type="entry name" value="BACK"/>
</dbReference>
<dbReference type="SUPFAM" id="SSF54695">
    <property type="entry name" value="POZ domain"/>
    <property type="match status" value="1"/>
</dbReference>
<dbReference type="Pfam" id="PF07707">
    <property type="entry name" value="BACK"/>
    <property type="match status" value="1"/>
</dbReference>
<feature type="region of interest" description="Disordered" evidence="1">
    <location>
        <begin position="1"/>
        <end position="27"/>
    </location>
</feature>
<proteinExistence type="predicted"/>
<evidence type="ECO:0000259" key="2">
    <source>
        <dbReference type="PROSITE" id="PS50097"/>
    </source>
</evidence>
<organism evidence="3 4">
    <name type="scientific">Mytilus coruscus</name>
    <name type="common">Sea mussel</name>
    <dbReference type="NCBI Taxonomy" id="42192"/>
    <lineage>
        <taxon>Eukaryota</taxon>
        <taxon>Metazoa</taxon>
        <taxon>Spiralia</taxon>
        <taxon>Lophotrochozoa</taxon>
        <taxon>Mollusca</taxon>
        <taxon>Bivalvia</taxon>
        <taxon>Autobranchia</taxon>
        <taxon>Pteriomorphia</taxon>
        <taxon>Mytilida</taxon>
        <taxon>Mytiloidea</taxon>
        <taxon>Mytilidae</taxon>
        <taxon>Mytilinae</taxon>
        <taxon>Mytilus</taxon>
    </lineage>
</organism>
<dbReference type="Pfam" id="PF00651">
    <property type="entry name" value="BTB"/>
    <property type="match status" value="1"/>
</dbReference>
<evidence type="ECO:0000256" key="1">
    <source>
        <dbReference type="SAM" id="MobiDB-lite"/>
    </source>
</evidence>
<dbReference type="OrthoDB" id="2359033at2759"/>
<name>A0A6J8EK97_MYTCO</name>
<dbReference type="Proteomes" id="UP000507470">
    <property type="component" value="Unassembled WGS sequence"/>
</dbReference>